<keyword evidence="4" id="KW-1133">Transmembrane helix</keyword>
<protein>
    <submittedName>
        <fullName evidence="5">Platelet-activating factor acetylhydrolase, isoform II</fullName>
    </submittedName>
</protein>
<feature type="transmembrane region" description="Helical" evidence="4">
    <location>
        <begin position="88"/>
        <end position="109"/>
    </location>
</feature>
<dbReference type="GO" id="GO:0016042">
    <property type="term" value="P:lipid catabolic process"/>
    <property type="evidence" value="ECO:0007669"/>
    <property type="project" value="UniProtKB-KW"/>
</dbReference>
<dbReference type="PANTHER" id="PTHR10272">
    <property type="entry name" value="PLATELET-ACTIVATING FACTOR ACETYLHYDROLASE"/>
    <property type="match status" value="1"/>
</dbReference>
<dbReference type="PANTHER" id="PTHR10272:SF0">
    <property type="entry name" value="PLATELET-ACTIVATING FACTOR ACETYLHYDROLASE"/>
    <property type="match status" value="1"/>
</dbReference>
<evidence type="ECO:0000313" key="5">
    <source>
        <dbReference type="EMBL" id="SDI61052.1"/>
    </source>
</evidence>
<sequence>MFYVVLILLLLLETALFYFSLKQQDRLLQEKCIAYSAFTLILVLLFGAKILPYSFRFIPLMLWLTGRLLANGVLLLKKKKRPFKKVKAGIRYTTAVLTLLLSLVPLLLFPPFEPIQASGSYQVETKKLTYTDQSRMDPFSDENAPRKVTVDFYYPKTENGKFPLILFSHGAFGFSSSNFFTFQELASHGYIVGSISHTSHAFFTMDTKRTLTLADQDFLQKAVEINGLKDTSREEEVFHITKEWMKLRTEDTHFLLDTILSESRSSSPSIPFSLLDGNAIGLFGHSLGGASSAETARERNDVDAVIVLDGTMLGEEVDFIDGHVVLNDTPYPVPLLNIYAEDHYEGAMETQGDEYDNFYASAHALDARETVFKGTGHLNFTDLPLFSPILAAKLGIGPADARSAIVTMNEIVLGFFNSYLKNEGTPQIEKEYLDESTSAEN</sequence>
<feature type="transmembrane region" description="Helical" evidence="4">
    <location>
        <begin position="57"/>
        <end position="76"/>
    </location>
</feature>
<keyword evidence="4" id="KW-0812">Transmembrane</keyword>
<dbReference type="Proteomes" id="UP000183255">
    <property type="component" value="Unassembled WGS sequence"/>
</dbReference>
<gene>
    <name evidence="5" type="ORF">SAMN05421804_103231</name>
</gene>
<dbReference type="AlphaFoldDB" id="A0A1G8LZ81"/>
<dbReference type="SUPFAM" id="SSF53474">
    <property type="entry name" value="alpha/beta-Hydrolases"/>
    <property type="match status" value="1"/>
</dbReference>
<name>A0A1G8LZ81_9CLOT</name>
<evidence type="ECO:0000256" key="4">
    <source>
        <dbReference type="SAM" id="Phobius"/>
    </source>
</evidence>
<feature type="transmembrane region" description="Helical" evidence="4">
    <location>
        <begin position="6"/>
        <end position="21"/>
    </location>
</feature>
<proteinExistence type="predicted"/>
<dbReference type="RefSeq" id="WP_051651537.1">
    <property type="nucleotide sequence ID" value="NZ_FNDZ01000003.1"/>
</dbReference>
<evidence type="ECO:0000256" key="3">
    <source>
        <dbReference type="ARBA" id="ARBA00023098"/>
    </source>
</evidence>
<keyword evidence="3" id="KW-0443">Lipid metabolism</keyword>
<evidence type="ECO:0000313" key="6">
    <source>
        <dbReference type="Proteomes" id="UP000183255"/>
    </source>
</evidence>
<dbReference type="Pfam" id="PF03403">
    <property type="entry name" value="PAF-AH_p_II"/>
    <property type="match status" value="1"/>
</dbReference>
<dbReference type="GO" id="GO:0003847">
    <property type="term" value="F:1-alkyl-2-acetylglycerophosphocholine esterase activity"/>
    <property type="evidence" value="ECO:0007669"/>
    <property type="project" value="TreeGrafter"/>
</dbReference>
<keyword evidence="4" id="KW-0472">Membrane</keyword>
<dbReference type="Gene3D" id="3.40.50.1820">
    <property type="entry name" value="alpha/beta hydrolase"/>
    <property type="match status" value="1"/>
</dbReference>
<keyword evidence="2" id="KW-0442">Lipid degradation</keyword>
<organism evidence="5 6">
    <name type="scientific">Proteiniclasticum ruminis</name>
    <dbReference type="NCBI Taxonomy" id="398199"/>
    <lineage>
        <taxon>Bacteria</taxon>
        <taxon>Bacillati</taxon>
        <taxon>Bacillota</taxon>
        <taxon>Clostridia</taxon>
        <taxon>Eubacteriales</taxon>
        <taxon>Clostridiaceae</taxon>
        <taxon>Proteiniclasticum</taxon>
    </lineage>
</organism>
<evidence type="ECO:0000256" key="2">
    <source>
        <dbReference type="ARBA" id="ARBA00022963"/>
    </source>
</evidence>
<reference evidence="5 6" key="1">
    <citation type="submission" date="2016-10" db="EMBL/GenBank/DDBJ databases">
        <authorList>
            <person name="de Groot N.N."/>
        </authorList>
    </citation>
    <scope>NUCLEOTIDE SEQUENCE [LARGE SCALE GENOMIC DNA]</scope>
    <source>
        <strain evidence="5 6">CGMCC 1.5058</strain>
    </source>
</reference>
<accession>A0A1G8LZ81</accession>
<evidence type="ECO:0000256" key="1">
    <source>
        <dbReference type="ARBA" id="ARBA00022801"/>
    </source>
</evidence>
<keyword evidence="1 5" id="KW-0378">Hydrolase</keyword>
<dbReference type="InterPro" id="IPR029058">
    <property type="entry name" value="AB_hydrolase_fold"/>
</dbReference>
<dbReference type="EMBL" id="FNDZ01000003">
    <property type="protein sequence ID" value="SDI61052.1"/>
    <property type="molecule type" value="Genomic_DNA"/>
</dbReference>
<feature type="transmembrane region" description="Helical" evidence="4">
    <location>
        <begin position="33"/>
        <end position="51"/>
    </location>
</feature>